<dbReference type="InterPro" id="IPR019405">
    <property type="entry name" value="Lactonase_7-beta_prop"/>
</dbReference>
<sequence length="356" mass="39609">MSDSYYAYVGCRTTKERKARGKGIRVYRVERGVWKLLQIAEGQVNPSYLCLNKKQDRLYAIHGDFSEVSAYVVGEDGTLTYQNTTETYGTNPVHLTLDQTGKWLFVANLQTGGVSVIPIEADGSLGKIKELKFISGNGGPGYISHPHQVCQDKSGKWLLVPSQGRLQEVGKITVFCIDSEAGDLKETFLVKGRSGSEPRHCVFHPNNQFCYCLNEKDSTVTCYYFDEKSGHLEPKQILTTLPEDFPGDGWASAIEIGVDGRFLYLSNRKHDSVTVFGLDQETGRMTYLQNIKTRGEQPRFITRNPDGTQLLAANELTDTICLMDIDPKTGLLSYSGSEIQAESPVCVIFKTNAESK</sequence>
<evidence type="ECO:0000313" key="2">
    <source>
        <dbReference type="EMBL" id="MCC2165265.1"/>
    </source>
</evidence>
<comment type="caution">
    <text evidence="2">The sequence shown here is derived from an EMBL/GenBank/DDBJ whole genome shotgun (WGS) entry which is preliminary data.</text>
</comment>
<evidence type="ECO:0000256" key="1">
    <source>
        <dbReference type="ARBA" id="ARBA00005564"/>
    </source>
</evidence>
<gene>
    <name evidence="2" type="ORF">LKD32_10320</name>
</gene>
<dbReference type="InterPro" id="IPR015943">
    <property type="entry name" value="WD40/YVTN_repeat-like_dom_sf"/>
</dbReference>
<dbReference type="Pfam" id="PF10282">
    <property type="entry name" value="Lactonase"/>
    <property type="match status" value="1"/>
</dbReference>
<keyword evidence="3" id="KW-1185">Reference proteome</keyword>
<reference evidence="2" key="1">
    <citation type="submission" date="2021-10" db="EMBL/GenBank/DDBJ databases">
        <title>Anaerobic single-cell dispensing facilitates the cultivation of human gut bacteria.</title>
        <authorList>
            <person name="Afrizal A."/>
        </authorList>
    </citation>
    <scope>NUCLEOTIDE SEQUENCE</scope>
    <source>
        <strain evidence="2">CLA-AA-H274</strain>
    </source>
</reference>
<organism evidence="2 3">
    <name type="scientific">Brotaphodocola catenula</name>
    <dbReference type="NCBI Taxonomy" id="2885361"/>
    <lineage>
        <taxon>Bacteria</taxon>
        <taxon>Bacillati</taxon>
        <taxon>Bacillota</taxon>
        <taxon>Clostridia</taxon>
        <taxon>Lachnospirales</taxon>
        <taxon>Lachnospiraceae</taxon>
        <taxon>Brotaphodocola</taxon>
    </lineage>
</organism>
<dbReference type="EMBL" id="JAJEPU010000030">
    <property type="protein sequence ID" value="MCC2165265.1"/>
    <property type="molecule type" value="Genomic_DNA"/>
</dbReference>
<proteinExistence type="inferred from homology"/>
<dbReference type="AlphaFoldDB" id="A0AAE3ARE5"/>
<dbReference type="PANTHER" id="PTHR30344">
    <property type="entry name" value="6-PHOSPHOGLUCONOLACTONASE-RELATED"/>
    <property type="match status" value="1"/>
</dbReference>
<evidence type="ECO:0000313" key="3">
    <source>
        <dbReference type="Proteomes" id="UP001198962"/>
    </source>
</evidence>
<protein>
    <submittedName>
        <fullName evidence="2">Lactonase family protein</fullName>
    </submittedName>
</protein>
<dbReference type="PANTHER" id="PTHR30344:SF1">
    <property type="entry name" value="6-PHOSPHOGLUCONOLACTONASE"/>
    <property type="match status" value="1"/>
</dbReference>
<accession>A0AAE3ARE5</accession>
<dbReference type="InterPro" id="IPR011048">
    <property type="entry name" value="Haem_d1_sf"/>
</dbReference>
<dbReference type="SUPFAM" id="SSF51004">
    <property type="entry name" value="C-terminal (heme d1) domain of cytochrome cd1-nitrite reductase"/>
    <property type="match status" value="1"/>
</dbReference>
<dbReference type="Proteomes" id="UP001198962">
    <property type="component" value="Unassembled WGS sequence"/>
</dbReference>
<comment type="similarity">
    <text evidence="1">Belongs to the cycloisomerase 2 family.</text>
</comment>
<name>A0AAE3ARE5_9FIRM</name>
<dbReference type="GO" id="GO:0017057">
    <property type="term" value="F:6-phosphogluconolactonase activity"/>
    <property type="evidence" value="ECO:0007669"/>
    <property type="project" value="TreeGrafter"/>
</dbReference>
<dbReference type="Gene3D" id="2.130.10.10">
    <property type="entry name" value="YVTN repeat-like/Quinoprotein amine dehydrogenase"/>
    <property type="match status" value="1"/>
</dbReference>
<dbReference type="RefSeq" id="WP_308451620.1">
    <property type="nucleotide sequence ID" value="NZ_JAJEPU010000030.1"/>
</dbReference>
<dbReference type="InterPro" id="IPR050282">
    <property type="entry name" value="Cycloisomerase_2"/>
</dbReference>